<proteinExistence type="predicted"/>
<reference evidence="3 4" key="2">
    <citation type="submission" date="2021-01" db="EMBL/GenBank/DDBJ databases">
        <title>Genomic Encyclopedia of Type Strains, Phase IV (KMG-IV): sequencing the most valuable type-strain genomes for metagenomic binning, comparative biology and taxonomic classification.</title>
        <authorList>
            <person name="Goeker M."/>
        </authorList>
    </citation>
    <scope>NUCLEOTIDE SEQUENCE [LARGE SCALE GENOMIC DNA]</scope>
    <source>
        <strain evidence="3 4">DSM 6130</strain>
    </source>
</reference>
<dbReference type="GO" id="GO:0003677">
    <property type="term" value="F:DNA binding"/>
    <property type="evidence" value="ECO:0007669"/>
    <property type="project" value="InterPro"/>
</dbReference>
<keyword evidence="4" id="KW-1185">Reference proteome</keyword>
<dbReference type="PROSITE" id="PS50943">
    <property type="entry name" value="HTH_CROC1"/>
    <property type="match status" value="1"/>
</dbReference>
<dbReference type="SMART" id="SM00530">
    <property type="entry name" value="HTH_XRE"/>
    <property type="match status" value="1"/>
</dbReference>
<feature type="domain" description="HTH cro/C1-type" evidence="1">
    <location>
        <begin position="23"/>
        <end position="77"/>
    </location>
</feature>
<evidence type="ECO:0000259" key="1">
    <source>
        <dbReference type="PROSITE" id="PS50943"/>
    </source>
</evidence>
<name>A0A9W6IVX7_9HYPH</name>
<dbReference type="CDD" id="cd00093">
    <property type="entry name" value="HTH_XRE"/>
    <property type="match status" value="1"/>
</dbReference>
<evidence type="ECO:0000313" key="3">
    <source>
        <dbReference type="EMBL" id="MBM7853200.1"/>
    </source>
</evidence>
<dbReference type="AlphaFoldDB" id="A0A9W6IVX7"/>
<dbReference type="Proteomes" id="UP001143400">
    <property type="component" value="Unassembled WGS sequence"/>
</dbReference>
<evidence type="ECO:0000313" key="2">
    <source>
        <dbReference type="EMBL" id="GLK57586.1"/>
    </source>
</evidence>
<dbReference type="InterPro" id="IPR010982">
    <property type="entry name" value="Lambda_DNA-bd_dom_sf"/>
</dbReference>
<dbReference type="InterPro" id="IPR001387">
    <property type="entry name" value="Cro/C1-type_HTH"/>
</dbReference>
<dbReference type="EMBL" id="JAFBCY010000004">
    <property type="protein sequence ID" value="MBM7853200.1"/>
    <property type="molecule type" value="Genomic_DNA"/>
</dbReference>
<dbReference type="Gene3D" id="1.10.260.40">
    <property type="entry name" value="lambda repressor-like DNA-binding domains"/>
    <property type="match status" value="1"/>
</dbReference>
<sequence>MDGTPGADGEIEGAAAQALALRVREELALRRMSRQGLADLARISISTLEKALSGRRPFTLASVIRLEDALGVRLRESPAPPSAPALGEASAPDSLGAYSRPAVRWLEGAYLTLRPSFGDADAVYAYRTDILWNDDASRLVFVERERLDAPYAQSGEVAAPHQSGHLYLVTNRHGQHRLITVGRPTIDGAMYGVLSTLLAGLGSQLTPIAAPIAFVRETDWSAAPLGRVRPGDAAYAACRERLDRVKGEGFALFR</sequence>
<gene>
    <name evidence="2" type="ORF">GCM10008170_36060</name>
    <name evidence="3" type="ORF">JOD31_003451</name>
</gene>
<dbReference type="SUPFAM" id="SSF47413">
    <property type="entry name" value="lambda repressor-like DNA-binding domains"/>
    <property type="match status" value="1"/>
</dbReference>
<dbReference type="RefSeq" id="WP_204951651.1">
    <property type="nucleotide sequence ID" value="NZ_BSFF01000010.1"/>
</dbReference>
<evidence type="ECO:0000313" key="4">
    <source>
        <dbReference type="Proteomes" id="UP000758856"/>
    </source>
</evidence>
<dbReference type="EMBL" id="BSFF01000010">
    <property type="protein sequence ID" value="GLK57586.1"/>
    <property type="molecule type" value="Genomic_DNA"/>
</dbReference>
<dbReference type="Pfam" id="PF01381">
    <property type="entry name" value="HTH_3"/>
    <property type="match status" value="1"/>
</dbReference>
<protein>
    <submittedName>
        <fullName evidence="2 3">Transcriptional regulator</fullName>
    </submittedName>
</protein>
<comment type="caution">
    <text evidence="2">The sequence shown here is derived from an EMBL/GenBank/DDBJ whole genome shotgun (WGS) entry which is preliminary data.</text>
</comment>
<dbReference type="Proteomes" id="UP000758856">
    <property type="component" value="Unassembled WGS sequence"/>
</dbReference>
<organism evidence="2 5">
    <name type="scientific">Methylopila capsulata</name>
    <dbReference type="NCBI Taxonomy" id="61654"/>
    <lineage>
        <taxon>Bacteria</taxon>
        <taxon>Pseudomonadati</taxon>
        <taxon>Pseudomonadota</taxon>
        <taxon>Alphaproteobacteria</taxon>
        <taxon>Hyphomicrobiales</taxon>
        <taxon>Methylopilaceae</taxon>
        <taxon>Methylopila</taxon>
    </lineage>
</organism>
<reference evidence="2" key="1">
    <citation type="journal article" date="2014" name="Int. J. Syst. Evol. Microbiol.">
        <title>Complete genome sequence of Corynebacterium casei LMG S-19264T (=DSM 44701T), isolated from a smear-ripened cheese.</title>
        <authorList>
            <consortium name="US DOE Joint Genome Institute (JGI-PGF)"/>
            <person name="Walter F."/>
            <person name="Albersmeier A."/>
            <person name="Kalinowski J."/>
            <person name="Ruckert C."/>
        </authorList>
    </citation>
    <scope>NUCLEOTIDE SEQUENCE</scope>
    <source>
        <strain evidence="2">VKM B-1606</strain>
    </source>
</reference>
<accession>A0A9W6IVX7</accession>
<reference evidence="2" key="3">
    <citation type="submission" date="2023-01" db="EMBL/GenBank/DDBJ databases">
        <authorList>
            <person name="Sun Q."/>
            <person name="Evtushenko L."/>
        </authorList>
    </citation>
    <scope>NUCLEOTIDE SEQUENCE</scope>
    <source>
        <strain evidence="2">VKM B-1606</strain>
    </source>
</reference>
<evidence type="ECO:0000313" key="5">
    <source>
        <dbReference type="Proteomes" id="UP001143400"/>
    </source>
</evidence>